<evidence type="ECO:0000256" key="2">
    <source>
        <dbReference type="ARBA" id="ARBA00022840"/>
    </source>
</evidence>
<sequence length="111" mass="12486">MLYFNRAILRCSKLVLLDEATSVVDPQTDKLIQETIKEDLCDCTILTVAHRIHTIINSDRILVIDNGVVESFDTPEVVFAQENGTFRRMCIESGISLIGEKTVEKLEAANF</sequence>
<accession>A0ABQ7J6B0</accession>
<dbReference type="PANTHER" id="PTHR24223">
    <property type="entry name" value="ATP-BINDING CASSETTE SUB-FAMILY C"/>
    <property type="match status" value="1"/>
</dbReference>
<dbReference type="Proteomes" id="UP000823046">
    <property type="component" value="Unassembled WGS sequence"/>
</dbReference>
<name>A0ABQ7J6B0_9APIC</name>
<dbReference type="SUPFAM" id="SSF52540">
    <property type="entry name" value="P-loop containing nucleoside triphosphate hydrolases"/>
    <property type="match status" value="1"/>
</dbReference>
<keyword evidence="1" id="KW-0547">Nucleotide-binding</keyword>
<gene>
    <name evidence="3" type="ORF">IE077_000870</name>
</gene>
<proteinExistence type="predicted"/>
<dbReference type="Gene3D" id="3.40.50.300">
    <property type="entry name" value="P-loop containing nucleotide triphosphate hydrolases"/>
    <property type="match status" value="1"/>
</dbReference>
<evidence type="ECO:0000313" key="3">
    <source>
        <dbReference type="EMBL" id="KAF8819537.1"/>
    </source>
</evidence>
<reference evidence="3 4" key="1">
    <citation type="journal article" date="2020" name="bioRxiv">
        <title>Metabolic contributions of an alphaproteobacterial endosymbiont in the apicomplexan Cardiosporidium cionae.</title>
        <authorList>
            <person name="Hunter E.S."/>
            <person name="Paight C.J."/>
            <person name="Lane C.E."/>
        </authorList>
    </citation>
    <scope>NUCLEOTIDE SEQUENCE [LARGE SCALE GENOMIC DNA]</scope>
    <source>
        <strain evidence="3">ESH_2018</strain>
    </source>
</reference>
<protein>
    <submittedName>
        <fullName evidence="3">ABC transporter transmembrane region domain-containing protein</fullName>
    </submittedName>
</protein>
<organism evidence="3 4">
    <name type="scientific">Cardiosporidium cionae</name>
    <dbReference type="NCBI Taxonomy" id="476202"/>
    <lineage>
        <taxon>Eukaryota</taxon>
        <taxon>Sar</taxon>
        <taxon>Alveolata</taxon>
        <taxon>Apicomplexa</taxon>
        <taxon>Aconoidasida</taxon>
        <taxon>Nephromycida</taxon>
        <taxon>Cardiosporidium</taxon>
    </lineage>
</organism>
<dbReference type="InterPro" id="IPR027417">
    <property type="entry name" value="P-loop_NTPase"/>
</dbReference>
<keyword evidence="4" id="KW-1185">Reference proteome</keyword>
<evidence type="ECO:0000256" key="1">
    <source>
        <dbReference type="ARBA" id="ARBA00022741"/>
    </source>
</evidence>
<dbReference type="InterPro" id="IPR050173">
    <property type="entry name" value="ABC_transporter_C-like"/>
</dbReference>
<comment type="caution">
    <text evidence="3">The sequence shown here is derived from an EMBL/GenBank/DDBJ whole genome shotgun (WGS) entry which is preliminary data.</text>
</comment>
<keyword evidence="3" id="KW-0472">Membrane</keyword>
<evidence type="ECO:0000313" key="4">
    <source>
        <dbReference type="Proteomes" id="UP000823046"/>
    </source>
</evidence>
<keyword evidence="2" id="KW-0067">ATP-binding</keyword>
<dbReference type="EMBL" id="JADAQX010000704">
    <property type="protein sequence ID" value="KAF8819537.1"/>
    <property type="molecule type" value="Genomic_DNA"/>
</dbReference>
<keyword evidence="3" id="KW-0812">Transmembrane</keyword>